<dbReference type="Proteomes" id="UP000276254">
    <property type="component" value="Chromosome"/>
</dbReference>
<feature type="transmembrane region" description="Helical" evidence="1">
    <location>
        <begin position="98"/>
        <end position="118"/>
    </location>
</feature>
<gene>
    <name evidence="2" type="ORF">D3Y57_17900</name>
</gene>
<keyword evidence="3" id="KW-1185">Reference proteome</keyword>
<evidence type="ECO:0000313" key="2">
    <source>
        <dbReference type="EMBL" id="AYJ87458.1"/>
    </source>
</evidence>
<keyword evidence="1" id="KW-0472">Membrane</keyword>
<evidence type="ECO:0000313" key="3">
    <source>
        <dbReference type="Proteomes" id="UP000276254"/>
    </source>
</evidence>
<dbReference type="RefSeq" id="WP_121154787.1">
    <property type="nucleotide sequence ID" value="NZ_CP032829.1"/>
</dbReference>
<organism evidence="2 3">
    <name type="scientific">Sphingomonas paeninsulae</name>
    <dbReference type="NCBI Taxonomy" id="2319844"/>
    <lineage>
        <taxon>Bacteria</taxon>
        <taxon>Pseudomonadati</taxon>
        <taxon>Pseudomonadota</taxon>
        <taxon>Alphaproteobacteria</taxon>
        <taxon>Sphingomonadales</taxon>
        <taxon>Sphingomonadaceae</taxon>
        <taxon>Sphingomonas</taxon>
    </lineage>
</organism>
<dbReference type="OrthoDB" id="8533047at2"/>
<reference evidence="2 3" key="1">
    <citation type="submission" date="2018-09" db="EMBL/GenBank/DDBJ databases">
        <title>Sphingomonas peninsula sp. nov., isolated from fildes peninsula, Antarctic soil.</title>
        <authorList>
            <person name="Yingchao G."/>
        </authorList>
    </citation>
    <scope>NUCLEOTIDE SEQUENCE [LARGE SCALE GENOMIC DNA]</scope>
    <source>
        <strain evidence="2 3">YZ-8</strain>
    </source>
</reference>
<feature type="transmembrane region" description="Helical" evidence="1">
    <location>
        <begin position="124"/>
        <end position="145"/>
    </location>
</feature>
<accession>A0A494TPR6</accession>
<protein>
    <recommendedName>
        <fullName evidence="4">Ferric reductase like transmembrane component</fullName>
    </recommendedName>
</protein>
<feature type="transmembrane region" description="Helical" evidence="1">
    <location>
        <begin position="264"/>
        <end position="290"/>
    </location>
</feature>
<keyword evidence="1" id="KW-0812">Transmembrane</keyword>
<proteinExistence type="predicted"/>
<feature type="transmembrane region" description="Helical" evidence="1">
    <location>
        <begin position="27"/>
        <end position="46"/>
    </location>
</feature>
<dbReference type="AlphaFoldDB" id="A0A494TPR6"/>
<keyword evidence="1" id="KW-1133">Transmembrane helix</keyword>
<name>A0A494TPR6_SPHPE</name>
<feature type="transmembrane region" description="Helical" evidence="1">
    <location>
        <begin position="58"/>
        <end position="78"/>
    </location>
</feature>
<dbReference type="KEGG" id="spha:D3Y57_17900"/>
<dbReference type="EMBL" id="CP032829">
    <property type="protein sequence ID" value="AYJ87458.1"/>
    <property type="molecule type" value="Genomic_DNA"/>
</dbReference>
<evidence type="ECO:0008006" key="4">
    <source>
        <dbReference type="Google" id="ProtNLM"/>
    </source>
</evidence>
<sequence length="291" mass="32847">MATRVSVQNRVRGSGVHDGFLRHNGFYWAKIAGVISLIALLVYIGIDVKPRPSGGSWYGYTLGTIGALLILWLTMLGVRKRAMTSGRWSLKSWTSAHVYLGLSLIVIATLHTGFQFGWNIHTLAYVLMMIVILSGLFGITVYSVLPRSLSNNRNETTEPQMLEGLRAVDRQLHEAAQPVAQHYAELVRSSLEQDPFGGGLWSRLSGRYPRCATRLAKAEIRRETVHMPKLGDEPLERIDALLEKKEAMLARVRRHLRIRALLEIWLYIHVPMTFALIAALTAHIVSVFFYW</sequence>
<evidence type="ECO:0000256" key="1">
    <source>
        <dbReference type="SAM" id="Phobius"/>
    </source>
</evidence>